<dbReference type="InterPro" id="IPR022357">
    <property type="entry name" value="MIP_CS"/>
</dbReference>
<gene>
    <name evidence="9" type="ORF">AKO1_005219</name>
</gene>
<dbReference type="GO" id="GO:0016020">
    <property type="term" value="C:membrane"/>
    <property type="evidence" value="ECO:0007669"/>
    <property type="project" value="UniProtKB-SubCell"/>
</dbReference>
<protein>
    <submittedName>
        <fullName evidence="9">Nodulin-26</fullName>
    </submittedName>
</protein>
<feature type="transmembrane region" description="Helical" evidence="8">
    <location>
        <begin position="214"/>
        <end position="231"/>
    </location>
</feature>
<dbReference type="SUPFAM" id="SSF81338">
    <property type="entry name" value="Aquaporin-like"/>
    <property type="match status" value="1"/>
</dbReference>
<feature type="transmembrane region" description="Helical" evidence="8">
    <location>
        <begin position="110"/>
        <end position="131"/>
    </location>
</feature>
<comment type="similarity">
    <text evidence="6">Belongs to the MIP/aquaporin (TC 1.A.8) family.</text>
</comment>
<evidence type="ECO:0000256" key="3">
    <source>
        <dbReference type="ARBA" id="ARBA00022692"/>
    </source>
</evidence>
<keyword evidence="2 6" id="KW-0813">Transport</keyword>
<evidence type="ECO:0000256" key="2">
    <source>
        <dbReference type="ARBA" id="ARBA00022448"/>
    </source>
</evidence>
<evidence type="ECO:0000256" key="1">
    <source>
        <dbReference type="ARBA" id="ARBA00004141"/>
    </source>
</evidence>
<dbReference type="InterPro" id="IPR023271">
    <property type="entry name" value="Aquaporin-like"/>
</dbReference>
<feature type="transmembrane region" description="Helical" evidence="8">
    <location>
        <begin position="143"/>
        <end position="164"/>
    </location>
</feature>
<comment type="caution">
    <text evidence="9">The sequence shown here is derived from an EMBL/GenBank/DDBJ whole genome shotgun (WGS) entry which is preliminary data.</text>
</comment>
<dbReference type="Proteomes" id="UP001431209">
    <property type="component" value="Unassembled WGS sequence"/>
</dbReference>
<keyword evidence="5 8" id="KW-0472">Membrane</keyword>
<organism evidence="9 10">
    <name type="scientific">Acrasis kona</name>
    <dbReference type="NCBI Taxonomy" id="1008807"/>
    <lineage>
        <taxon>Eukaryota</taxon>
        <taxon>Discoba</taxon>
        <taxon>Heterolobosea</taxon>
        <taxon>Tetramitia</taxon>
        <taxon>Eutetramitia</taxon>
        <taxon>Acrasidae</taxon>
        <taxon>Acrasis</taxon>
    </lineage>
</organism>
<dbReference type="Gene3D" id="1.20.1080.10">
    <property type="entry name" value="Glycerol uptake facilitator protein"/>
    <property type="match status" value="1"/>
</dbReference>
<dbReference type="InterPro" id="IPR034294">
    <property type="entry name" value="Aquaporin_transptr"/>
</dbReference>
<dbReference type="PANTHER" id="PTHR45724">
    <property type="entry name" value="AQUAPORIN NIP2-1"/>
    <property type="match status" value="1"/>
</dbReference>
<feature type="transmembrane region" description="Helical" evidence="8">
    <location>
        <begin position="254"/>
        <end position="276"/>
    </location>
</feature>
<evidence type="ECO:0000256" key="6">
    <source>
        <dbReference type="RuleBase" id="RU000477"/>
    </source>
</evidence>
<dbReference type="GO" id="GO:0015267">
    <property type="term" value="F:channel activity"/>
    <property type="evidence" value="ECO:0007669"/>
    <property type="project" value="InterPro"/>
</dbReference>
<dbReference type="PRINTS" id="PR00783">
    <property type="entry name" value="MINTRINSICP"/>
</dbReference>
<evidence type="ECO:0000256" key="7">
    <source>
        <dbReference type="SAM" id="MobiDB-lite"/>
    </source>
</evidence>
<evidence type="ECO:0000256" key="4">
    <source>
        <dbReference type="ARBA" id="ARBA00022989"/>
    </source>
</evidence>
<evidence type="ECO:0000313" key="9">
    <source>
        <dbReference type="EMBL" id="KAL0477776.1"/>
    </source>
</evidence>
<comment type="subcellular location">
    <subcellularLocation>
        <location evidence="1">Membrane</location>
        <topology evidence="1">Multi-pass membrane protein</topology>
    </subcellularLocation>
</comment>
<feature type="region of interest" description="Disordered" evidence="7">
    <location>
        <begin position="286"/>
        <end position="305"/>
    </location>
</feature>
<dbReference type="EMBL" id="JAOPGA020000237">
    <property type="protein sequence ID" value="KAL0477776.1"/>
    <property type="molecule type" value="Genomic_DNA"/>
</dbReference>
<evidence type="ECO:0000256" key="8">
    <source>
        <dbReference type="SAM" id="Phobius"/>
    </source>
</evidence>
<reference evidence="9 10" key="1">
    <citation type="submission" date="2024-03" db="EMBL/GenBank/DDBJ databases">
        <title>The Acrasis kona genome and developmental transcriptomes reveal deep origins of eukaryotic multicellular pathways.</title>
        <authorList>
            <person name="Sheikh S."/>
            <person name="Fu C.-J."/>
            <person name="Brown M.W."/>
            <person name="Baldauf S.L."/>
        </authorList>
    </citation>
    <scope>NUCLEOTIDE SEQUENCE [LARGE SCALE GENOMIC DNA]</scope>
    <source>
        <strain evidence="9 10">ATCC MYA-3509</strain>
    </source>
</reference>
<dbReference type="PANTHER" id="PTHR45724:SF13">
    <property type="entry name" value="AQUAPORIN NIP1-1-RELATED"/>
    <property type="match status" value="1"/>
</dbReference>
<evidence type="ECO:0000313" key="10">
    <source>
        <dbReference type="Proteomes" id="UP001431209"/>
    </source>
</evidence>
<feature type="transmembrane region" description="Helical" evidence="8">
    <location>
        <begin position="70"/>
        <end position="90"/>
    </location>
</feature>
<dbReference type="Pfam" id="PF00230">
    <property type="entry name" value="MIP"/>
    <property type="match status" value="1"/>
</dbReference>
<proteinExistence type="inferred from homology"/>
<evidence type="ECO:0000256" key="5">
    <source>
        <dbReference type="ARBA" id="ARBA00023136"/>
    </source>
</evidence>
<keyword evidence="3 6" id="KW-0812">Transmembrane</keyword>
<keyword evidence="4 8" id="KW-1133">Transmembrane helix</keyword>
<dbReference type="InterPro" id="IPR000425">
    <property type="entry name" value="MIP"/>
</dbReference>
<sequence>MVHVNENTEVIINVPTENDALMDQRRDMTHRKHSIRGILKHIIRGPKHKPDMTRTDEKIHAEIRRGAAEFVGTFVISLTLSIIGVTHALTKEKISLPMLTAVVDGLTHAVLIYTISAVSGGHFNPTLSLAFAVKGAFTPWRLLYYWFSQFAGGILGCLLVHSVFGDAEHLGVPHPMSVTNVQALLFEVIGSFIDIMVILAVAETSYIVGTHAAIAVAFAHIVIGILFSGAAESKFNIVLAVSPVILTKTHFDTIWIYLTGPVLGAFIALLVSRIFITKRDREETVKEATGTSMLNPAEDEESDDE</sequence>
<dbReference type="PROSITE" id="PS00221">
    <property type="entry name" value="MIP"/>
    <property type="match status" value="1"/>
</dbReference>
<accession>A0AAW2YJV6</accession>
<feature type="transmembrane region" description="Helical" evidence="8">
    <location>
        <begin position="184"/>
        <end position="202"/>
    </location>
</feature>
<keyword evidence="10" id="KW-1185">Reference proteome</keyword>
<dbReference type="AlphaFoldDB" id="A0AAW2YJV6"/>
<name>A0AAW2YJV6_9EUKA</name>